<sequence length="298" mass="33207">MTSPNENILRFTCQSENNTTANSQKDITTDALSRPSYSERSATSPSLSKTLQRTAADQQQKANVPATDRLQHRLANPSPQPQSSLSIEVITNKLHHCSLRKSITTLLDAVTKKLKKAVELVTVQLAAVWRHDVVVPSRRKSSALRKGPGKAAGHDSKDPMKTQCCRVGNKAAALFNVRTNLPKHQLRDSLERCNEPVPFTQQHNTVHLINLYQTPPTGHCQVHEENQRVGESSFSYPFQAHPVDADSLWLMPRRRPLDDDWHLPEIGMMKAVMASSLETACAVIARTGTRIGRWQCIA</sequence>
<reference evidence="2 3" key="1">
    <citation type="journal article" date="2018" name="Nat. Ecol. Evol.">
        <title>Pezizomycetes genomes reveal the molecular basis of ectomycorrhizal truffle lifestyle.</title>
        <authorList>
            <person name="Murat C."/>
            <person name="Payen T."/>
            <person name="Noel B."/>
            <person name="Kuo A."/>
            <person name="Morin E."/>
            <person name="Chen J."/>
            <person name="Kohler A."/>
            <person name="Krizsan K."/>
            <person name="Balestrini R."/>
            <person name="Da Silva C."/>
            <person name="Montanini B."/>
            <person name="Hainaut M."/>
            <person name="Levati E."/>
            <person name="Barry K.W."/>
            <person name="Belfiori B."/>
            <person name="Cichocki N."/>
            <person name="Clum A."/>
            <person name="Dockter R.B."/>
            <person name="Fauchery L."/>
            <person name="Guy J."/>
            <person name="Iotti M."/>
            <person name="Le Tacon F."/>
            <person name="Lindquist E.A."/>
            <person name="Lipzen A."/>
            <person name="Malagnac F."/>
            <person name="Mello A."/>
            <person name="Molinier V."/>
            <person name="Miyauchi S."/>
            <person name="Poulain J."/>
            <person name="Riccioni C."/>
            <person name="Rubini A."/>
            <person name="Sitrit Y."/>
            <person name="Splivallo R."/>
            <person name="Traeger S."/>
            <person name="Wang M."/>
            <person name="Zifcakova L."/>
            <person name="Wipf D."/>
            <person name="Zambonelli A."/>
            <person name="Paolocci F."/>
            <person name="Nowrousian M."/>
            <person name="Ottonello S."/>
            <person name="Baldrian P."/>
            <person name="Spatafora J.W."/>
            <person name="Henrissat B."/>
            <person name="Nagy L.G."/>
            <person name="Aury J.M."/>
            <person name="Wincker P."/>
            <person name="Grigoriev I.V."/>
            <person name="Bonfante P."/>
            <person name="Martin F.M."/>
        </authorList>
    </citation>
    <scope>NUCLEOTIDE SEQUENCE [LARGE SCALE GENOMIC DNA]</scope>
    <source>
        <strain evidence="2 3">RN42</strain>
    </source>
</reference>
<evidence type="ECO:0000256" key="1">
    <source>
        <dbReference type="SAM" id="MobiDB-lite"/>
    </source>
</evidence>
<dbReference type="EMBL" id="ML119833">
    <property type="protein sequence ID" value="RPA73118.1"/>
    <property type="molecule type" value="Genomic_DNA"/>
</dbReference>
<feature type="region of interest" description="Disordered" evidence="1">
    <location>
        <begin position="136"/>
        <end position="162"/>
    </location>
</feature>
<accession>A0A3N4HKP4</accession>
<name>A0A3N4HKP4_ASCIM</name>
<protein>
    <submittedName>
        <fullName evidence="2">Uncharacterized protein</fullName>
    </submittedName>
</protein>
<organism evidence="2 3">
    <name type="scientific">Ascobolus immersus RN42</name>
    <dbReference type="NCBI Taxonomy" id="1160509"/>
    <lineage>
        <taxon>Eukaryota</taxon>
        <taxon>Fungi</taxon>
        <taxon>Dikarya</taxon>
        <taxon>Ascomycota</taxon>
        <taxon>Pezizomycotina</taxon>
        <taxon>Pezizomycetes</taxon>
        <taxon>Pezizales</taxon>
        <taxon>Ascobolaceae</taxon>
        <taxon>Ascobolus</taxon>
    </lineage>
</organism>
<keyword evidence="3" id="KW-1185">Reference proteome</keyword>
<dbReference type="Proteomes" id="UP000275078">
    <property type="component" value="Unassembled WGS sequence"/>
</dbReference>
<feature type="compositionally biased region" description="Polar residues" evidence="1">
    <location>
        <begin position="15"/>
        <end position="26"/>
    </location>
</feature>
<feature type="compositionally biased region" description="Polar residues" evidence="1">
    <location>
        <begin position="35"/>
        <end position="62"/>
    </location>
</feature>
<gene>
    <name evidence="2" type="ORF">BJ508DRAFT_334396</name>
</gene>
<evidence type="ECO:0000313" key="2">
    <source>
        <dbReference type="EMBL" id="RPA73118.1"/>
    </source>
</evidence>
<proteinExistence type="predicted"/>
<dbReference type="AlphaFoldDB" id="A0A3N4HKP4"/>
<feature type="region of interest" description="Disordered" evidence="1">
    <location>
        <begin position="15"/>
        <end position="65"/>
    </location>
</feature>
<evidence type="ECO:0000313" key="3">
    <source>
        <dbReference type="Proteomes" id="UP000275078"/>
    </source>
</evidence>